<name>A0A9J5YZ24_SOLCO</name>
<comment type="caution">
    <text evidence="1">The sequence shown here is derived from an EMBL/GenBank/DDBJ whole genome shotgun (WGS) entry which is preliminary data.</text>
</comment>
<reference evidence="1 2" key="1">
    <citation type="submission" date="2020-09" db="EMBL/GenBank/DDBJ databases">
        <title>De no assembly of potato wild relative species, Solanum commersonii.</title>
        <authorList>
            <person name="Cho K."/>
        </authorList>
    </citation>
    <scope>NUCLEOTIDE SEQUENCE [LARGE SCALE GENOMIC DNA]</scope>
    <source>
        <strain evidence="1">LZ3.2</strain>
        <tissue evidence="1">Leaf</tissue>
    </source>
</reference>
<accession>A0A9J5YZ24</accession>
<dbReference type="Proteomes" id="UP000824120">
    <property type="component" value="Chromosome 5"/>
</dbReference>
<sequence>MRAKSISTPATNASTMTALFQMSWVSAFVGDTLLCTNNQKNLAATFNMAFRIPNRGVETHSARFPYAAVYLANHSITVSRCSAFLWKAPLRMMSHLEWKHRRHRTPAQSPHYKSLGLEPCSTLVKVENSVNVGDSVQAPSEDSTLLCNNSGHLLFVINHLGIPIDLPLTLNTPSVWLIAHWSRVLIPWYWY</sequence>
<dbReference type="AlphaFoldDB" id="A0A9J5YZ24"/>
<gene>
    <name evidence="1" type="ORF">H5410_027407</name>
</gene>
<organism evidence="1 2">
    <name type="scientific">Solanum commersonii</name>
    <name type="common">Commerson's wild potato</name>
    <name type="synonym">Commerson's nightshade</name>
    <dbReference type="NCBI Taxonomy" id="4109"/>
    <lineage>
        <taxon>Eukaryota</taxon>
        <taxon>Viridiplantae</taxon>
        <taxon>Streptophyta</taxon>
        <taxon>Embryophyta</taxon>
        <taxon>Tracheophyta</taxon>
        <taxon>Spermatophyta</taxon>
        <taxon>Magnoliopsida</taxon>
        <taxon>eudicotyledons</taxon>
        <taxon>Gunneridae</taxon>
        <taxon>Pentapetalae</taxon>
        <taxon>asterids</taxon>
        <taxon>lamiids</taxon>
        <taxon>Solanales</taxon>
        <taxon>Solanaceae</taxon>
        <taxon>Solanoideae</taxon>
        <taxon>Solaneae</taxon>
        <taxon>Solanum</taxon>
    </lineage>
</organism>
<evidence type="ECO:0000313" key="1">
    <source>
        <dbReference type="EMBL" id="KAG5605915.1"/>
    </source>
</evidence>
<dbReference type="EMBL" id="JACXVP010000005">
    <property type="protein sequence ID" value="KAG5605915.1"/>
    <property type="molecule type" value="Genomic_DNA"/>
</dbReference>
<keyword evidence="2" id="KW-1185">Reference proteome</keyword>
<protein>
    <submittedName>
        <fullName evidence="1">Uncharacterized protein</fullName>
    </submittedName>
</protein>
<proteinExistence type="predicted"/>
<evidence type="ECO:0000313" key="2">
    <source>
        <dbReference type="Proteomes" id="UP000824120"/>
    </source>
</evidence>